<protein>
    <submittedName>
        <fullName evidence="1">Uncharacterized protein</fullName>
    </submittedName>
</protein>
<name>A0A8H3INY0_9LECA</name>
<dbReference type="Proteomes" id="UP000664521">
    <property type="component" value="Unassembled WGS sequence"/>
</dbReference>
<dbReference type="OrthoDB" id="5400679at2759"/>
<comment type="caution">
    <text evidence="1">The sequence shown here is derived from an EMBL/GenBank/DDBJ whole genome shotgun (WGS) entry which is preliminary data.</text>
</comment>
<keyword evidence="2" id="KW-1185">Reference proteome</keyword>
<sequence>QLDIRSSNPTLWGPRNTGHRYQVYLPRRFISADGTCFIEPILRQGMESSLTSQASLATAGIALIQKCAAGTPSKGGVAKDIGGDNKLGLLLTGYRPQVQCSGRVSPTQQFRKSCQGILDTMDVTDIPQKFGPPTDPGGVDVTLPVSLKAGYLERCIITLRTTGISDEFSWLEVWEAATAINAICIRFGKQGKWENLGSSDRLSLEITDDSDSQARL</sequence>
<evidence type="ECO:0000313" key="1">
    <source>
        <dbReference type="EMBL" id="CAF9934942.1"/>
    </source>
</evidence>
<reference evidence="1" key="1">
    <citation type="submission" date="2021-03" db="EMBL/GenBank/DDBJ databases">
        <authorList>
            <person name="Tagirdzhanova G."/>
        </authorList>
    </citation>
    <scope>NUCLEOTIDE SEQUENCE</scope>
</reference>
<gene>
    <name evidence="1" type="ORF">HETSPECPRED_009418</name>
</gene>
<evidence type="ECO:0000313" key="2">
    <source>
        <dbReference type="Proteomes" id="UP000664521"/>
    </source>
</evidence>
<proteinExistence type="predicted"/>
<feature type="non-terminal residue" evidence="1">
    <location>
        <position position="1"/>
    </location>
</feature>
<accession>A0A8H3INY0</accession>
<dbReference type="AlphaFoldDB" id="A0A8H3INY0"/>
<organism evidence="1 2">
    <name type="scientific">Heterodermia speciosa</name>
    <dbReference type="NCBI Taxonomy" id="116794"/>
    <lineage>
        <taxon>Eukaryota</taxon>
        <taxon>Fungi</taxon>
        <taxon>Dikarya</taxon>
        <taxon>Ascomycota</taxon>
        <taxon>Pezizomycotina</taxon>
        <taxon>Lecanoromycetes</taxon>
        <taxon>OSLEUM clade</taxon>
        <taxon>Lecanoromycetidae</taxon>
        <taxon>Caliciales</taxon>
        <taxon>Physciaceae</taxon>
        <taxon>Heterodermia</taxon>
    </lineage>
</organism>
<dbReference type="EMBL" id="CAJPDS010000078">
    <property type="protein sequence ID" value="CAF9934942.1"/>
    <property type="molecule type" value="Genomic_DNA"/>
</dbReference>